<dbReference type="WBParaSite" id="JU765_v2.g9955.t1">
    <property type="protein sequence ID" value="JU765_v2.g9955.t1"/>
    <property type="gene ID" value="JU765_v2.g9955"/>
</dbReference>
<evidence type="ECO:0000313" key="2">
    <source>
        <dbReference type="WBParaSite" id="JU765_v2.g9955.t1"/>
    </source>
</evidence>
<accession>A0AC34RTE8</accession>
<protein>
    <submittedName>
        <fullName evidence="2">Uncharacterized protein</fullName>
    </submittedName>
</protein>
<reference evidence="2" key="1">
    <citation type="submission" date="2022-11" db="UniProtKB">
        <authorList>
            <consortium name="WormBaseParasite"/>
        </authorList>
    </citation>
    <scope>IDENTIFICATION</scope>
</reference>
<sequence length="188" mass="21635">MASASSAPLIRKVLFFQKLKGTEKWYVYWLVEEEVLGIMGGMNNVFEKKMTNPERRALLKNVADSLLPSRWAQVFNERSLNFEIEEDKATVNYITNSTELPLIQSETERAQKIMKFLHQICSDYKAIEKKFVDEEKRKEIEKLDQRAKKRAAYFADVKNKSPSKNRRTRGPAKGAKFDAEAASPTPSP</sequence>
<proteinExistence type="predicted"/>
<dbReference type="Proteomes" id="UP000887576">
    <property type="component" value="Unplaced"/>
</dbReference>
<evidence type="ECO:0000313" key="1">
    <source>
        <dbReference type="Proteomes" id="UP000887576"/>
    </source>
</evidence>
<name>A0AC34RTE8_9BILA</name>
<organism evidence="1 2">
    <name type="scientific">Panagrolaimus sp. JU765</name>
    <dbReference type="NCBI Taxonomy" id="591449"/>
    <lineage>
        <taxon>Eukaryota</taxon>
        <taxon>Metazoa</taxon>
        <taxon>Ecdysozoa</taxon>
        <taxon>Nematoda</taxon>
        <taxon>Chromadorea</taxon>
        <taxon>Rhabditida</taxon>
        <taxon>Tylenchina</taxon>
        <taxon>Panagrolaimomorpha</taxon>
        <taxon>Panagrolaimoidea</taxon>
        <taxon>Panagrolaimidae</taxon>
        <taxon>Panagrolaimus</taxon>
    </lineage>
</organism>